<name>A0AAU9XJ24_9CNID</name>
<evidence type="ECO:0000313" key="1">
    <source>
        <dbReference type="EMBL" id="CAH3147444.1"/>
    </source>
</evidence>
<comment type="caution">
    <text evidence="1">The sequence shown here is derived from an EMBL/GenBank/DDBJ whole genome shotgun (WGS) entry which is preliminary data.</text>
</comment>
<dbReference type="EMBL" id="CALNXJ010000043">
    <property type="protein sequence ID" value="CAH3147444.1"/>
    <property type="molecule type" value="Genomic_DNA"/>
</dbReference>
<dbReference type="Proteomes" id="UP001159428">
    <property type="component" value="Unassembled WGS sequence"/>
</dbReference>
<evidence type="ECO:0008006" key="3">
    <source>
        <dbReference type="Google" id="ProtNLM"/>
    </source>
</evidence>
<keyword evidence="2" id="KW-1185">Reference proteome</keyword>
<accession>A0AAU9XJ24</accession>
<gene>
    <name evidence="1" type="ORF">PMEA_00023402</name>
</gene>
<organism evidence="1 2">
    <name type="scientific">Pocillopora meandrina</name>
    <dbReference type="NCBI Taxonomy" id="46732"/>
    <lineage>
        <taxon>Eukaryota</taxon>
        <taxon>Metazoa</taxon>
        <taxon>Cnidaria</taxon>
        <taxon>Anthozoa</taxon>
        <taxon>Hexacorallia</taxon>
        <taxon>Scleractinia</taxon>
        <taxon>Astrocoeniina</taxon>
        <taxon>Pocilloporidae</taxon>
        <taxon>Pocillopora</taxon>
    </lineage>
</organism>
<reference evidence="1 2" key="1">
    <citation type="submission" date="2022-05" db="EMBL/GenBank/DDBJ databases">
        <authorList>
            <consortium name="Genoscope - CEA"/>
            <person name="William W."/>
        </authorList>
    </citation>
    <scope>NUCLEOTIDE SEQUENCE [LARGE SCALE GENOMIC DNA]</scope>
</reference>
<protein>
    <recommendedName>
        <fullName evidence="3">LAGLIDADG endonuclease</fullName>
    </recommendedName>
</protein>
<sequence>MNLSDLMWYVSINGGTSVKHPLRCGVYQTLKGNSIQLSFLC</sequence>
<evidence type="ECO:0000313" key="2">
    <source>
        <dbReference type="Proteomes" id="UP001159428"/>
    </source>
</evidence>
<dbReference type="AlphaFoldDB" id="A0AAU9XJ24"/>
<proteinExistence type="predicted"/>